<organism evidence="3">
    <name type="scientific">Streptomyces sp. R21</name>
    <dbReference type="NCBI Taxonomy" id="3238627"/>
    <lineage>
        <taxon>Bacteria</taxon>
        <taxon>Bacillati</taxon>
        <taxon>Actinomycetota</taxon>
        <taxon>Actinomycetes</taxon>
        <taxon>Kitasatosporales</taxon>
        <taxon>Streptomycetaceae</taxon>
        <taxon>Streptomyces</taxon>
    </lineage>
</organism>
<evidence type="ECO:0000313" key="3">
    <source>
        <dbReference type="EMBL" id="XDQ26218.1"/>
    </source>
</evidence>
<dbReference type="InterPro" id="IPR029058">
    <property type="entry name" value="AB_hydrolase_fold"/>
</dbReference>
<evidence type="ECO:0000256" key="1">
    <source>
        <dbReference type="ARBA" id="ARBA00022801"/>
    </source>
</evidence>
<dbReference type="EMBL" id="CP163435">
    <property type="protein sequence ID" value="XDQ26218.1"/>
    <property type="molecule type" value="Genomic_DNA"/>
</dbReference>
<dbReference type="SUPFAM" id="SSF53474">
    <property type="entry name" value="alpha/beta-Hydrolases"/>
    <property type="match status" value="1"/>
</dbReference>
<accession>A0AB39P5V0</accession>
<dbReference type="PANTHER" id="PTHR43329">
    <property type="entry name" value="EPOXIDE HYDROLASE"/>
    <property type="match status" value="1"/>
</dbReference>
<dbReference type="RefSeq" id="WP_369233505.1">
    <property type="nucleotide sequence ID" value="NZ_CP163435.1"/>
</dbReference>
<reference evidence="3" key="1">
    <citation type="submission" date="2024-07" db="EMBL/GenBank/DDBJ databases">
        <authorList>
            <person name="Yu S.T."/>
        </authorList>
    </citation>
    <scope>NUCLEOTIDE SEQUENCE</scope>
    <source>
        <strain evidence="3">R21</strain>
    </source>
</reference>
<dbReference type="GO" id="GO:0016787">
    <property type="term" value="F:hydrolase activity"/>
    <property type="evidence" value="ECO:0007669"/>
    <property type="project" value="UniProtKB-KW"/>
</dbReference>
<sequence>MENHTPPMPELKAVRHGYVEVRGVRLHVAEAGEGKPVILLHGFPQHWYGWRRLVPLLSGEYRLICVDQRGFGWSEAPAKGYDTDSRVADVLALMDGLGLDKARLIGHDWGAWTGFHLCLRAPERITHFLALNMLHPWPQHRRLMPQAWRFWYTALLEQPLLGRWLLRHRPGLTRYLMRKGVVERAVWTPAAMNEFVRSSQEPARARAGEALHRAFALRDIARLVLGRYKKLRLTTPTVILAGERDFMLPPGVLSGADRHADDLSVEVVAGCGHYLHEECPDLVAKTARELFSRGG</sequence>
<feature type="domain" description="AB hydrolase-1" evidence="2">
    <location>
        <begin position="35"/>
        <end position="278"/>
    </location>
</feature>
<dbReference type="PRINTS" id="PR00412">
    <property type="entry name" value="EPOXHYDRLASE"/>
</dbReference>
<dbReference type="InterPro" id="IPR000073">
    <property type="entry name" value="AB_hydrolase_1"/>
</dbReference>
<gene>
    <name evidence="3" type="ORF">AB5J56_16575</name>
</gene>
<name>A0AB39P5V0_9ACTN</name>
<dbReference type="InterPro" id="IPR000639">
    <property type="entry name" value="Epox_hydrolase-like"/>
</dbReference>
<keyword evidence="1 3" id="KW-0378">Hydrolase</keyword>
<dbReference type="Pfam" id="PF00561">
    <property type="entry name" value="Abhydrolase_1"/>
    <property type="match status" value="1"/>
</dbReference>
<dbReference type="Gene3D" id="3.40.50.1820">
    <property type="entry name" value="alpha/beta hydrolase"/>
    <property type="match status" value="1"/>
</dbReference>
<proteinExistence type="predicted"/>
<dbReference type="AlphaFoldDB" id="A0AB39P5V0"/>
<evidence type="ECO:0000259" key="2">
    <source>
        <dbReference type="Pfam" id="PF00561"/>
    </source>
</evidence>
<protein>
    <submittedName>
        <fullName evidence="3">Alpha/beta fold hydrolase</fullName>
    </submittedName>
</protein>